<comment type="caution">
    <text evidence="2">The sequence shown here is derived from an EMBL/GenBank/DDBJ whole genome shotgun (WGS) entry which is preliminary data.</text>
</comment>
<evidence type="ECO:0000256" key="1">
    <source>
        <dbReference type="SAM" id="MobiDB-lite"/>
    </source>
</evidence>
<feature type="region of interest" description="Disordered" evidence="1">
    <location>
        <begin position="44"/>
        <end position="111"/>
    </location>
</feature>
<reference evidence="2 3" key="1">
    <citation type="journal article" date="2019" name="Int. J. Syst. Evol. Microbiol.">
        <title>The Global Catalogue of Microorganisms (GCM) 10K type strain sequencing project: providing services to taxonomists for standard genome sequencing and annotation.</title>
        <authorList>
            <consortium name="The Broad Institute Genomics Platform"/>
            <consortium name="The Broad Institute Genome Sequencing Center for Infectious Disease"/>
            <person name="Wu L."/>
            <person name="Ma J."/>
        </authorList>
    </citation>
    <scope>NUCLEOTIDE SEQUENCE [LARGE SCALE GENOMIC DNA]</scope>
    <source>
        <strain evidence="2 3">JCM 14162</strain>
    </source>
</reference>
<feature type="compositionally biased region" description="Basic and acidic residues" evidence="1">
    <location>
        <begin position="73"/>
        <end position="98"/>
    </location>
</feature>
<dbReference type="Proteomes" id="UP001500713">
    <property type="component" value="Unassembled WGS sequence"/>
</dbReference>
<accession>A0ABN1AAH7</accession>
<evidence type="ECO:0000313" key="2">
    <source>
        <dbReference type="EMBL" id="GAA0471657.1"/>
    </source>
</evidence>
<protein>
    <submittedName>
        <fullName evidence="2">Uncharacterized protein</fullName>
    </submittedName>
</protein>
<keyword evidence="3" id="KW-1185">Reference proteome</keyword>
<gene>
    <name evidence="2" type="ORF">GCM10009096_10870</name>
</gene>
<organism evidence="2 3">
    <name type="scientific">Parasphingorhabdus litoris</name>
    <dbReference type="NCBI Taxonomy" id="394733"/>
    <lineage>
        <taxon>Bacteria</taxon>
        <taxon>Pseudomonadati</taxon>
        <taxon>Pseudomonadota</taxon>
        <taxon>Alphaproteobacteria</taxon>
        <taxon>Sphingomonadales</taxon>
        <taxon>Sphingomonadaceae</taxon>
        <taxon>Parasphingorhabdus</taxon>
    </lineage>
</organism>
<name>A0ABN1AAH7_9SPHN</name>
<proteinExistence type="predicted"/>
<sequence length="111" mass="12617">MISPTRCFAANSNIVDRVIDVRWIDAKRIKGEAYPRGIADMWHQPRRDEETNRAGNLSNAGQEYDLLGKGHPVRGDGHKPGWALDMRDTGDQVKGREQEAEEPANYCLRNR</sequence>
<evidence type="ECO:0000313" key="3">
    <source>
        <dbReference type="Proteomes" id="UP001500713"/>
    </source>
</evidence>
<dbReference type="EMBL" id="BAAAEM010000002">
    <property type="protein sequence ID" value="GAA0471657.1"/>
    <property type="molecule type" value="Genomic_DNA"/>
</dbReference>